<dbReference type="AlphaFoldDB" id="A0A8J2JAE8"/>
<dbReference type="GO" id="GO:0042277">
    <property type="term" value="F:peptide binding"/>
    <property type="evidence" value="ECO:0007669"/>
    <property type="project" value="TreeGrafter"/>
</dbReference>
<dbReference type="InterPro" id="IPR014782">
    <property type="entry name" value="Peptidase_M1_dom"/>
</dbReference>
<evidence type="ECO:0000256" key="1">
    <source>
        <dbReference type="ARBA" id="ARBA00022438"/>
    </source>
</evidence>
<keyword evidence="4" id="KW-1185">Reference proteome</keyword>
<evidence type="ECO:0000313" key="3">
    <source>
        <dbReference type="EMBL" id="CAG7716886.1"/>
    </source>
</evidence>
<evidence type="ECO:0000313" key="4">
    <source>
        <dbReference type="Proteomes" id="UP000708208"/>
    </source>
</evidence>
<dbReference type="Proteomes" id="UP000708208">
    <property type="component" value="Unassembled WGS sequence"/>
</dbReference>
<feature type="non-terminal residue" evidence="3">
    <location>
        <position position="1"/>
    </location>
</feature>
<dbReference type="GO" id="GO:0008270">
    <property type="term" value="F:zinc ion binding"/>
    <property type="evidence" value="ECO:0007669"/>
    <property type="project" value="InterPro"/>
</dbReference>
<comment type="caution">
    <text evidence="3">The sequence shown here is derived from an EMBL/GenBank/DDBJ whole genome shotgun (WGS) entry which is preliminary data.</text>
</comment>
<feature type="domain" description="Peptidase M1 membrane alanine aminopeptidase" evidence="2">
    <location>
        <begin position="2"/>
        <end position="64"/>
    </location>
</feature>
<dbReference type="GO" id="GO:0005737">
    <property type="term" value="C:cytoplasm"/>
    <property type="evidence" value="ECO:0007669"/>
    <property type="project" value="TreeGrafter"/>
</dbReference>
<evidence type="ECO:0000259" key="2">
    <source>
        <dbReference type="Pfam" id="PF01433"/>
    </source>
</evidence>
<name>A0A8J2JAE8_9HEXA</name>
<dbReference type="InterPro" id="IPR050344">
    <property type="entry name" value="Peptidase_M1_aminopeptidases"/>
</dbReference>
<gene>
    <name evidence="3" type="ORF">AFUS01_LOCUS6372</name>
</gene>
<accession>A0A8J2JAE8</accession>
<dbReference type="PANTHER" id="PTHR11533:SF276">
    <property type="entry name" value="GLUTAMYL AMINOPEPTIDASE"/>
    <property type="match status" value="1"/>
</dbReference>
<keyword evidence="1" id="KW-0031">Aminopeptidase</keyword>
<dbReference type="GO" id="GO:0043171">
    <property type="term" value="P:peptide catabolic process"/>
    <property type="evidence" value="ECO:0007669"/>
    <property type="project" value="TreeGrafter"/>
</dbReference>
<proteinExistence type="predicted"/>
<dbReference type="GO" id="GO:0006508">
    <property type="term" value="P:proteolysis"/>
    <property type="evidence" value="ECO:0007669"/>
    <property type="project" value="TreeGrafter"/>
</dbReference>
<reference evidence="3" key="1">
    <citation type="submission" date="2021-06" db="EMBL/GenBank/DDBJ databases">
        <authorList>
            <person name="Hodson N. C."/>
            <person name="Mongue J. A."/>
            <person name="Jaron S. K."/>
        </authorList>
    </citation>
    <scope>NUCLEOTIDE SEQUENCE</scope>
</reference>
<keyword evidence="1" id="KW-0378">Hydrolase</keyword>
<protein>
    <recommendedName>
        <fullName evidence="2">Peptidase M1 membrane alanine aminopeptidase domain-containing protein</fullName>
    </recommendedName>
</protein>
<dbReference type="EMBL" id="CAJVCH010041909">
    <property type="protein sequence ID" value="CAG7716886.1"/>
    <property type="molecule type" value="Genomic_DNA"/>
</dbReference>
<dbReference type="GO" id="GO:0070006">
    <property type="term" value="F:metalloaminopeptidase activity"/>
    <property type="evidence" value="ECO:0007669"/>
    <property type="project" value="TreeGrafter"/>
</dbReference>
<feature type="non-terminal residue" evidence="3">
    <location>
        <position position="64"/>
    </location>
</feature>
<dbReference type="OrthoDB" id="510539at2759"/>
<keyword evidence="1" id="KW-0645">Protease</keyword>
<dbReference type="PANTHER" id="PTHR11533">
    <property type="entry name" value="PROTEASE M1 ZINC METALLOPROTEASE"/>
    <property type="match status" value="1"/>
</dbReference>
<organism evidence="3 4">
    <name type="scientific">Allacma fusca</name>
    <dbReference type="NCBI Taxonomy" id="39272"/>
    <lineage>
        <taxon>Eukaryota</taxon>
        <taxon>Metazoa</taxon>
        <taxon>Ecdysozoa</taxon>
        <taxon>Arthropoda</taxon>
        <taxon>Hexapoda</taxon>
        <taxon>Collembola</taxon>
        <taxon>Symphypleona</taxon>
        <taxon>Sminthuridae</taxon>
        <taxon>Allacma</taxon>
    </lineage>
</organism>
<dbReference type="Pfam" id="PF01433">
    <property type="entry name" value="Peptidase_M1"/>
    <property type="match status" value="1"/>
</dbReference>
<sequence length="64" mass="7162">LDGQLSSHPIVQPVSNPDQITEIFDTISYSKGASVIRMLENFMGPKNFQQGVSKFLKKFAYKNA</sequence>
<dbReference type="GO" id="GO:0005615">
    <property type="term" value="C:extracellular space"/>
    <property type="evidence" value="ECO:0007669"/>
    <property type="project" value="TreeGrafter"/>
</dbReference>
<dbReference type="GO" id="GO:0016020">
    <property type="term" value="C:membrane"/>
    <property type="evidence" value="ECO:0007669"/>
    <property type="project" value="TreeGrafter"/>
</dbReference>